<protein>
    <submittedName>
        <fullName evidence="3">Uncharacterized protein</fullName>
    </submittedName>
</protein>
<dbReference type="Proteomes" id="UP000887565">
    <property type="component" value="Unplaced"/>
</dbReference>
<evidence type="ECO:0000313" key="3">
    <source>
        <dbReference type="WBParaSite" id="nRc.2.0.1.t23947-RA"/>
    </source>
</evidence>
<organism evidence="2 3">
    <name type="scientific">Romanomermis culicivorax</name>
    <name type="common">Nematode worm</name>
    <dbReference type="NCBI Taxonomy" id="13658"/>
    <lineage>
        <taxon>Eukaryota</taxon>
        <taxon>Metazoa</taxon>
        <taxon>Ecdysozoa</taxon>
        <taxon>Nematoda</taxon>
        <taxon>Enoplea</taxon>
        <taxon>Dorylaimia</taxon>
        <taxon>Mermithida</taxon>
        <taxon>Mermithoidea</taxon>
        <taxon>Mermithidae</taxon>
        <taxon>Romanomermis</taxon>
    </lineage>
</organism>
<name>A0A915JCR2_ROMCU</name>
<reference evidence="3" key="1">
    <citation type="submission" date="2022-11" db="UniProtKB">
        <authorList>
            <consortium name="WormBaseParasite"/>
        </authorList>
    </citation>
    <scope>IDENTIFICATION</scope>
</reference>
<keyword evidence="2" id="KW-1185">Reference proteome</keyword>
<evidence type="ECO:0000313" key="2">
    <source>
        <dbReference type="Proteomes" id="UP000887565"/>
    </source>
</evidence>
<proteinExistence type="predicted"/>
<accession>A0A915JCR2</accession>
<keyword evidence="1" id="KW-0472">Membrane</keyword>
<keyword evidence="1" id="KW-1133">Transmembrane helix</keyword>
<dbReference type="AlphaFoldDB" id="A0A915JCR2"/>
<keyword evidence="1" id="KW-0812">Transmembrane</keyword>
<dbReference type="WBParaSite" id="nRc.2.0.1.t23947-RA">
    <property type="protein sequence ID" value="nRc.2.0.1.t23947-RA"/>
    <property type="gene ID" value="nRc.2.0.1.g23947"/>
</dbReference>
<evidence type="ECO:0000256" key="1">
    <source>
        <dbReference type="SAM" id="Phobius"/>
    </source>
</evidence>
<feature type="transmembrane region" description="Helical" evidence="1">
    <location>
        <begin position="235"/>
        <end position="255"/>
    </location>
</feature>
<sequence length="270" mass="30243">MQPIAVGGGGCRQAIIAGGRLRSRRRLWRRASVEKIVVGKNAAGATANRRRRFITRIGRTDVLSVSSAGGRRRRKIGRRRILKKRRRTEIFAPIYLANREKTTYCNNGGRVGLARLERRGDWLLRLLPIIVRTIITVGDRFVTNFTKTRNSAHSAHYGEAFQEKQTTVKNAKTGDVISGKTIHDYTGRGADVRTIGSCRTTSPYDADASADTFGFGDERLFLGVGHFAPAGAQNFANFGVMDFGLLFANFFAFRLRPDHKRIHRAFYVRA</sequence>